<dbReference type="SMART" id="SM00382">
    <property type="entry name" value="AAA"/>
    <property type="match status" value="1"/>
</dbReference>
<evidence type="ECO:0000256" key="4">
    <source>
        <dbReference type="ARBA" id="ARBA00022840"/>
    </source>
</evidence>
<evidence type="ECO:0000313" key="6">
    <source>
        <dbReference type="EMBL" id="GGM36200.1"/>
    </source>
</evidence>
<dbReference type="SUPFAM" id="SSF52540">
    <property type="entry name" value="P-loop containing nucleoside triphosphate hydrolases"/>
    <property type="match status" value="1"/>
</dbReference>
<keyword evidence="2" id="KW-0813">Transport</keyword>
<dbReference type="InterPro" id="IPR003439">
    <property type="entry name" value="ABC_transporter-like_ATP-bd"/>
</dbReference>
<dbReference type="InterPro" id="IPR027417">
    <property type="entry name" value="P-loop_NTPase"/>
</dbReference>
<dbReference type="Pfam" id="PF00005">
    <property type="entry name" value="ABC_tran"/>
    <property type="match status" value="1"/>
</dbReference>
<gene>
    <name evidence="6" type="ORF">GCM10010102_34440</name>
</gene>
<proteinExistence type="inferred from homology"/>
<dbReference type="PANTHER" id="PTHR43335:SF4">
    <property type="entry name" value="ABC TRANSPORTER, ATP-BINDING PROTEIN"/>
    <property type="match status" value="1"/>
</dbReference>
<organism evidence="6 7">
    <name type="scientific">Promicromonospora citrea</name>
    <dbReference type="NCBI Taxonomy" id="43677"/>
    <lineage>
        <taxon>Bacteria</taxon>
        <taxon>Bacillati</taxon>
        <taxon>Actinomycetota</taxon>
        <taxon>Actinomycetes</taxon>
        <taxon>Micrococcales</taxon>
        <taxon>Promicromonosporaceae</taxon>
        <taxon>Promicromonospora</taxon>
    </lineage>
</organism>
<dbReference type="Gene3D" id="3.40.50.300">
    <property type="entry name" value="P-loop containing nucleotide triphosphate hydrolases"/>
    <property type="match status" value="1"/>
</dbReference>
<dbReference type="GO" id="GO:0005524">
    <property type="term" value="F:ATP binding"/>
    <property type="evidence" value="ECO:0007669"/>
    <property type="project" value="UniProtKB-KW"/>
</dbReference>
<protein>
    <recommendedName>
        <fullName evidence="5">ABC transporter domain-containing protein</fullName>
    </recommendedName>
</protein>
<comment type="similarity">
    <text evidence="1">Belongs to the ABC transporter superfamily.</text>
</comment>
<dbReference type="AlphaFoldDB" id="A0A8H9L6K9"/>
<dbReference type="RefSeq" id="WP_171104389.1">
    <property type="nucleotide sequence ID" value="NZ_BMPT01000016.1"/>
</dbReference>
<evidence type="ECO:0000259" key="5">
    <source>
        <dbReference type="PROSITE" id="PS50893"/>
    </source>
</evidence>
<reference evidence="6" key="2">
    <citation type="submission" date="2020-09" db="EMBL/GenBank/DDBJ databases">
        <authorList>
            <person name="Sun Q."/>
            <person name="Ohkuma M."/>
        </authorList>
    </citation>
    <scope>NUCLEOTIDE SEQUENCE</scope>
    <source>
        <strain evidence="6">JCM 3051</strain>
    </source>
</reference>
<dbReference type="PANTHER" id="PTHR43335">
    <property type="entry name" value="ABC TRANSPORTER, ATP-BINDING PROTEIN"/>
    <property type="match status" value="1"/>
</dbReference>
<evidence type="ECO:0000313" key="7">
    <source>
        <dbReference type="Proteomes" id="UP000655589"/>
    </source>
</evidence>
<keyword evidence="4" id="KW-0067">ATP-binding</keyword>
<evidence type="ECO:0000256" key="2">
    <source>
        <dbReference type="ARBA" id="ARBA00022448"/>
    </source>
</evidence>
<evidence type="ECO:0000256" key="3">
    <source>
        <dbReference type="ARBA" id="ARBA00022741"/>
    </source>
</evidence>
<dbReference type="InterPro" id="IPR003593">
    <property type="entry name" value="AAA+_ATPase"/>
</dbReference>
<evidence type="ECO:0000256" key="1">
    <source>
        <dbReference type="ARBA" id="ARBA00005417"/>
    </source>
</evidence>
<comment type="caution">
    <text evidence="6">The sequence shown here is derived from an EMBL/GenBank/DDBJ whole genome shotgun (WGS) entry which is preliminary data.</text>
</comment>
<dbReference type="Proteomes" id="UP000655589">
    <property type="component" value="Unassembled WGS sequence"/>
</dbReference>
<sequence length="246" mass="25900">MIRFDSVTKTYHGQVVLDAVDLHAPAGAVTGFLGPNGAGKSTALRILVGLARADHGQATIGGRPYRLLERPAATVGVLLDANAVHPGRTGRETLTLTCLALGLPRRRVDEALDLVGLSRREGRRRVQGYSLGMRQRLGLAHALLGEPDVLVLDEPANGLDPQGQRWLAELLRDQAAQGRTVLLSSHQLAEVEHLADHLVIIGGGQILSSGTTADLAAAHGSIADHYFALTDGVDRAAAAHDGRTAA</sequence>
<keyword evidence="7" id="KW-1185">Reference proteome</keyword>
<feature type="domain" description="ABC transporter" evidence="5">
    <location>
        <begin position="2"/>
        <end position="228"/>
    </location>
</feature>
<accession>A0A8H9L6K9</accession>
<dbReference type="GO" id="GO:0016887">
    <property type="term" value="F:ATP hydrolysis activity"/>
    <property type="evidence" value="ECO:0007669"/>
    <property type="project" value="InterPro"/>
</dbReference>
<dbReference type="EMBL" id="BMPT01000016">
    <property type="protein sequence ID" value="GGM36200.1"/>
    <property type="molecule type" value="Genomic_DNA"/>
</dbReference>
<keyword evidence="3" id="KW-0547">Nucleotide-binding</keyword>
<name>A0A8H9L6K9_9MICO</name>
<dbReference type="PROSITE" id="PS50893">
    <property type="entry name" value="ABC_TRANSPORTER_2"/>
    <property type="match status" value="1"/>
</dbReference>
<reference evidence="6" key="1">
    <citation type="journal article" date="2014" name="Int. J. Syst. Evol. Microbiol.">
        <title>Complete genome sequence of Corynebacterium casei LMG S-19264T (=DSM 44701T), isolated from a smear-ripened cheese.</title>
        <authorList>
            <consortium name="US DOE Joint Genome Institute (JGI-PGF)"/>
            <person name="Walter F."/>
            <person name="Albersmeier A."/>
            <person name="Kalinowski J."/>
            <person name="Ruckert C."/>
        </authorList>
    </citation>
    <scope>NUCLEOTIDE SEQUENCE</scope>
    <source>
        <strain evidence="6">JCM 3051</strain>
    </source>
</reference>